<dbReference type="KEGG" id="ppud:DW66_0837"/>
<dbReference type="Proteomes" id="UP000278162">
    <property type="component" value="Unassembled WGS sequence"/>
</dbReference>
<protein>
    <submittedName>
        <fullName evidence="2">Uncharacterized protein</fullName>
    </submittedName>
</protein>
<comment type="caution">
    <text evidence="2">The sequence shown here is derived from an EMBL/GenBank/DDBJ whole genome shotgun (WGS) entry which is preliminary data.</text>
</comment>
<dbReference type="GeneID" id="97166304"/>
<evidence type="ECO:0000313" key="1">
    <source>
        <dbReference type="EMBL" id="KPM67511.1"/>
    </source>
</evidence>
<dbReference type="KEGG" id="ppud:DW66_0771"/>
<evidence type="ECO:0000313" key="3">
    <source>
        <dbReference type="Proteomes" id="UP000050437"/>
    </source>
</evidence>
<dbReference type="EMBL" id="LKKS01000037">
    <property type="protein sequence ID" value="KPM67511.1"/>
    <property type="molecule type" value="Genomic_DNA"/>
</dbReference>
<reference evidence="1 3" key="1">
    <citation type="submission" date="2015-10" db="EMBL/GenBank/DDBJ databases">
        <title>Pseudomonas putida clinical strains.</title>
        <authorList>
            <person name="Molina L."/>
            <person name="Udaondo Z."/>
        </authorList>
    </citation>
    <scope>NUCLEOTIDE SEQUENCE [LARGE SCALE GENOMIC DNA]</scope>
    <source>
        <strain evidence="1 3">HB13667</strain>
    </source>
</reference>
<organism evidence="2 4">
    <name type="scientific">Pseudomonas putida</name>
    <name type="common">Arthrobacter siderocapsulatus</name>
    <dbReference type="NCBI Taxonomy" id="303"/>
    <lineage>
        <taxon>Bacteria</taxon>
        <taxon>Pseudomonadati</taxon>
        <taxon>Pseudomonadota</taxon>
        <taxon>Gammaproteobacteria</taxon>
        <taxon>Pseudomonadales</taxon>
        <taxon>Pseudomonadaceae</taxon>
        <taxon>Pseudomonas</taxon>
    </lineage>
</organism>
<evidence type="ECO:0000313" key="4">
    <source>
        <dbReference type="Proteomes" id="UP000278162"/>
    </source>
</evidence>
<reference evidence="2 4" key="2">
    <citation type="submission" date="2018-10" db="EMBL/GenBank/DDBJ databases">
        <title>An outbreak of IMP-63 producing strain in France.</title>
        <authorList>
            <person name="Bour M."/>
            <person name="Liapis E."/>
            <person name="Plesiat P."/>
        </authorList>
    </citation>
    <scope>NUCLEOTIDE SEQUENCE [LARGE SCALE GENOMIC DNA]</scope>
    <source>
        <strain evidence="2 4">12917</strain>
    </source>
</reference>
<dbReference type="EMBL" id="RJAI01000062">
    <property type="protein sequence ID" value="RNF83489.1"/>
    <property type="molecule type" value="Genomic_DNA"/>
</dbReference>
<dbReference type="AlphaFoldDB" id="A0A059UVL6"/>
<proteinExistence type="predicted"/>
<dbReference type="OrthoDB" id="6910208at2"/>
<accession>A0A059UVL6</accession>
<gene>
    <name evidence="2" type="ORF">EFK07_23260</name>
    <name evidence="1" type="ORF">HB13667_07255</name>
</gene>
<name>A0A059UVL6_PSEPU</name>
<dbReference type="Proteomes" id="UP000050437">
    <property type="component" value="Unassembled WGS sequence"/>
</dbReference>
<dbReference type="RefSeq" id="WP_013970928.1">
    <property type="nucleotide sequence ID" value="NZ_CP007620.1"/>
</dbReference>
<evidence type="ECO:0000313" key="2">
    <source>
        <dbReference type="EMBL" id="RNF83489.1"/>
    </source>
</evidence>
<dbReference type="PATRIC" id="fig|303.167.peg.798"/>
<sequence>MASLWTLLFQRPRHNTYARLDADGKCLAFKQCSQAPSGSGWVQIGEIRLAWLGRELPASARVCARASRRWHQRILAA</sequence>